<dbReference type="Proteomes" id="UP001500416">
    <property type="component" value="Unassembled WGS sequence"/>
</dbReference>
<keyword evidence="1" id="KW-1133">Transmembrane helix</keyword>
<name>A0ABP3E9Y7_9PSEU</name>
<organism evidence="2 3">
    <name type="scientific">Saccharothrix mutabilis subsp. mutabilis</name>
    <dbReference type="NCBI Taxonomy" id="66855"/>
    <lineage>
        <taxon>Bacteria</taxon>
        <taxon>Bacillati</taxon>
        <taxon>Actinomycetota</taxon>
        <taxon>Actinomycetes</taxon>
        <taxon>Pseudonocardiales</taxon>
        <taxon>Pseudonocardiaceae</taxon>
        <taxon>Saccharothrix</taxon>
    </lineage>
</organism>
<gene>
    <name evidence="2" type="ORF">GCM10010492_63910</name>
</gene>
<comment type="caution">
    <text evidence="2">The sequence shown here is derived from an EMBL/GenBank/DDBJ whole genome shotgun (WGS) entry which is preliminary data.</text>
</comment>
<feature type="transmembrane region" description="Helical" evidence="1">
    <location>
        <begin position="73"/>
        <end position="90"/>
    </location>
</feature>
<sequence>MPNLEGKDMLRKITPGGAVLLVAYIATIPLANFVVSRFGVVPVGFGYLAPAAVYFAGLALVLRDLARESAGRGAVLVAIVIGTVLSYLLADPALATASAAAFALAECLDFAVYEPLRKRGLIIAVVGSNVVGLLADSLLFLKLAFNSFEYLPGQIIGKAWMTVAAVAVLALLGRTTVRMGAS</sequence>
<evidence type="ECO:0008006" key="4">
    <source>
        <dbReference type="Google" id="ProtNLM"/>
    </source>
</evidence>
<dbReference type="Pfam" id="PF02592">
    <property type="entry name" value="Vut_1"/>
    <property type="match status" value="1"/>
</dbReference>
<feature type="transmembrane region" description="Helical" evidence="1">
    <location>
        <begin position="40"/>
        <end position="61"/>
    </location>
</feature>
<feature type="transmembrane region" description="Helical" evidence="1">
    <location>
        <begin position="96"/>
        <end position="113"/>
    </location>
</feature>
<evidence type="ECO:0000313" key="2">
    <source>
        <dbReference type="EMBL" id="GAA0254360.1"/>
    </source>
</evidence>
<dbReference type="InterPro" id="IPR003744">
    <property type="entry name" value="YhhQ"/>
</dbReference>
<evidence type="ECO:0000256" key="1">
    <source>
        <dbReference type="SAM" id="Phobius"/>
    </source>
</evidence>
<accession>A0ABP3E9Y7</accession>
<keyword evidence="3" id="KW-1185">Reference proteome</keyword>
<feature type="transmembrane region" description="Helical" evidence="1">
    <location>
        <begin position="155"/>
        <end position="173"/>
    </location>
</feature>
<protein>
    <recommendedName>
        <fullName evidence="4">VUT family protein</fullName>
    </recommendedName>
</protein>
<dbReference type="RefSeq" id="WP_343937949.1">
    <property type="nucleotide sequence ID" value="NZ_BAAABU010000022.1"/>
</dbReference>
<keyword evidence="1" id="KW-0812">Transmembrane</keyword>
<keyword evidence="1" id="KW-0472">Membrane</keyword>
<dbReference type="EMBL" id="BAAABU010000022">
    <property type="protein sequence ID" value="GAA0254360.1"/>
    <property type="molecule type" value="Genomic_DNA"/>
</dbReference>
<evidence type="ECO:0000313" key="3">
    <source>
        <dbReference type="Proteomes" id="UP001500416"/>
    </source>
</evidence>
<reference evidence="3" key="1">
    <citation type="journal article" date="2019" name="Int. J. Syst. Evol. Microbiol.">
        <title>The Global Catalogue of Microorganisms (GCM) 10K type strain sequencing project: providing services to taxonomists for standard genome sequencing and annotation.</title>
        <authorList>
            <consortium name="The Broad Institute Genomics Platform"/>
            <consortium name="The Broad Institute Genome Sequencing Center for Infectious Disease"/>
            <person name="Wu L."/>
            <person name="Ma J."/>
        </authorList>
    </citation>
    <scope>NUCLEOTIDE SEQUENCE [LARGE SCALE GENOMIC DNA]</scope>
    <source>
        <strain evidence="3">JCM 3380</strain>
    </source>
</reference>
<proteinExistence type="predicted"/>
<feature type="transmembrane region" description="Helical" evidence="1">
    <location>
        <begin position="120"/>
        <end position="143"/>
    </location>
</feature>
<feature type="transmembrane region" description="Helical" evidence="1">
    <location>
        <begin position="12"/>
        <end position="34"/>
    </location>
</feature>